<keyword evidence="6 11" id="KW-0548">Nucleotidyltransferase</keyword>
<dbReference type="NCBIfam" id="NF005410">
    <property type="entry name" value="PRK06973.1"/>
    <property type="match status" value="1"/>
</dbReference>
<evidence type="ECO:0000313" key="14">
    <source>
        <dbReference type="Proteomes" id="UP000482155"/>
    </source>
</evidence>
<dbReference type="InterPro" id="IPR004821">
    <property type="entry name" value="Cyt_trans-like"/>
</dbReference>
<dbReference type="EMBL" id="JAAIVB010000079">
    <property type="protein sequence ID" value="NEX64371.1"/>
    <property type="molecule type" value="Genomic_DNA"/>
</dbReference>
<sequence>MREAAARRCVAVLGGSFDPVHAGHLALASYFAKWLVPDELRILPAGNPWQKPALGASAEHRVAMARLAFGGLAMPVVIDEQEVRRDTPTYTIDTIRELRQELGGDASIAFIIGADQLQRLDTWKEWRSLFDATHLCVASRPGFNLDAASIPAEVAREFRRREASADQMRGSPHGLTHIATALQFDVAATEIRTLLQAGPQETAKPDAAAQAQLRRLLPDAVLDYIKQHHLYENEWTSKNCKPSSSTPSKT</sequence>
<keyword evidence="14" id="KW-1185">Reference proteome</keyword>
<dbReference type="InterPro" id="IPR005248">
    <property type="entry name" value="NadD/NMNAT"/>
</dbReference>
<dbReference type="Gene3D" id="3.40.50.620">
    <property type="entry name" value="HUPs"/>
    <property type="match status" value="1"/>
</dbReference>
<evidence type="ECO:0000256" key="10">
    <source>
        <dbReference type="ARBA" id="ARBA00048721"/>
    </source>
</evidence>
<comment type="pathway">
    <text evidence="2 11">Cofactor biosynthesis; NAD(+) biosynthesis; deamido-NAD(+) from nicotinate D-ribonucleotide: step 1/1.</text>
</comment>
<reference evidence="13 14" key="1">
    <citation type="submission" date="2020-02" db="EMBL/GenBank/DDBJ databases">
        <authorList>
            <person name="Kim M.K."/>
        </authorList>
    </citation>
    <scope>NUCLEOTIDE SEQUENCE [LARGE SCALE GENOMIC DNA]</scope>
    <source>
        <strain evidence="13 14">17J57-3</strain>
    </source>
</reference>
<dbReference type="UniPathway" id="UPA00253">
    <property type="reaction ID" value="UER00332"/>
</dbReference>
<dbReference type="GO" id="GO:0009435">
    <property type="term" value="P:NAD+ biosynthetic process"/>
    <property type="evidence" value="ECO:0007669"/>
    <property type="project" value="UniProtKB-UniRule"/>
</dbReference>
<dbReference type="SUPFAM" id="SSF52374">
    <property type="entry name" value="Nucleotidylyl transferase"/>
    <property type="match status" value="1"/>
</dbReference>
<keyword evidence="7 11" id="KW-0547">Nucleotide-binding</keyword>
<proteinExistence type="inferred from homology"/>
<evidence type="ECO:0000256" key="8">
    <source>
        <dbReference type="ARBA" id="ARBA00022840"/>
    </source>
</evidence>
<evidence type="ECO:0000256" key="4">
    <source>
        <dbReference type="ARBA" id="ARBA00022642"/>
    </source>
</evidence>
<dbReference type="Pfam" id="PF01467">
    <property type="entry name" value="CTP_transf_like"/>
    <property type="match status" value="1"/>
</dbReference>
<dbReference type="GO" id="GO:0004515">
    <property type="term" value="F:nicotinate-nucleotide adenylyltransferase activity"/>
    <property type="evidence" value="ECO:0007669"/>
    <property type="project" value="UniProtKB-UniRule"/>
</dbReference>
<dbReference type="PANTHER" id="PTHR39321">
    <property type="entry name" value="NICOTINATE-NUCLEOTIDE ADENYLYLTRANSFERASE-RELATED"/>
    <property type="match status" value="1"/>
</dbReference>
<evidence type="ECO:0000313" key="13">
    <source>
        <dbReference type="EMBL" id="NEX64371.1"/>
    </source>
</evidence>
<comment type="catalytic activity">
    <reaction evidence="10 11">
        <text>nicotinate beta-D-ribonucleotide + ATP + H(+) = deamido-NAD(+) + diphosphate</text>
        <dbReference type="Rhea" id="RHEA:22860"/>
        <dbReference type="ChEBI" id="CHEBI:15378"/>
        <dbReference type="ChEBI" id="CHEBI:30616"/>
        <dbReference type="ChEBI" id="CHEBI:33019"/>
        <dbReference type="ChEBI" id="CHEBI:57502"/>
        <dbReference type="ChEBI" id="CHEBI:58437"/>
        <dbReference type="EC" id="2.7.7.18"/>
    </reaction>
</comment>
<dbReference type="InterPro" id="IPR014729">
    <property type="entry name" value="Rossmann-like_a/b/a_fold"/>
</dbReference>
<dbReference type="Proteomes" id="UP000482155">
    <property type="component" value="Unassembled WGS sequence"/>
</dbReference>
<evidence type="ECO:0000256" key="2">
    <source>
        <dbReference type="ARBA" id="ARBA00005019"/>
    </source>
</evidence>
<dbReference type="HAMAP" id="MF_00244">
    <property type="entry name" value="NaMN_adenylyltr"/>
    <property type="match status" value="1"/>
</dbReference>
<comment type="similarity">
    <text evidence="3 11">Belongs to the NadD family.</text>
</comment>
<dbReference type="PANTHER" id="PTHR39321:SF3">
    <property type="entry name" value="PHOSPHOPANTETHEINE ADENYLYLTRANSFERASE"/>
    <property type="match status" value="1"/>
</dbReference>
<protein>
    <recommendedName>
        <fullName evidence="11">Probable nicotinate-nucleotide adenylyltransferase</fullName>
        <ecNumber evidence="11">2.7.7.18</ecNumber>
    </recommendedName>
    <alternativeName>
        <fullName evidence="11">Deamido-NAD(+) diphosphorylase</fullName>
    </alternativeName>
    <alternativeName>
        <fullName evidence="11">Deamido-NAD(+) pyrophosphorylase</fullName>
    </alternativeName>
    <alternativeName>
        <fullName evidence="11">Nicotinate mononucleotide adenylyltransferase</fullName>
        <shortName evidence="11">NaMN adenylyltransferase</shortName>
    </alternativeName>
</protein>
<comment type="caution">
    <text evidence="13">The sequence shown here is derived from an EMBL/GenBank/DDBJ whole genome shotgun (WGS) entry which is preliminary data.</text>
</comment>
<feature type="domain" description="Cytidyltransferase-like" evidence="12">
    <location>
        <begin position="12"/>
        <end position="168"/>
    </location>
</feature>
<evidence type="ECO:0000256" key="11">
    <source>
        <dbReference type="HAMAP-Rule" id="MF_00244"/>
    </source>
</evidence>
<keyword evidence="9 11" id="KW-0520">NAD</keyword>
<evidence type="ECO:0000256" key="1">
    <source>
        <dbReference type="ARBA" id="ARBA00002324"/>
    </source>
</evidence>
<keyword evidence="4 11" id="KW-0662">Pyridine nucleotide biosynthesis</keyword>
<comment type="function">
    <text evidence="1 11">Catalyzes the reversible adenylation of nicotinate mononucleotide (NaMN) to nicotinic acid adenine dinucleotide (NaAD).</text>
</comment>
<dbReference type="GO" id="GO:0005524">
    <property type="term" value="F:ATP binding"/>
    <property type="evidence" value="ECO:0007669"/>
    <property type="project" value="UniProtKB-KW"/>
</dbReference>
<dbReference type="NCBIfam" id="TIGR00482">
    <property type="entry name" value="nicotinate (nicotinamide) nucleotide adenylyltransferase"/>
    <property type="match status" value="1"/>
</dbReference>
<evidence type="ECO:0000256" key="7">
    <source>
        <dbReference type="ARBA" id="ARBA00022741"/>
    </source>
</evidence>
<evidence type="ECO:0000259" key="12">
    <source>
        <dbReference type="Pfam" id="PF01467"/>
    </source>
</evidence>
<accession>A0A6B3SV27</accession>
<dbReference type="AlphaFoldDB" id="A0A6B3SV27"/>
<keyword evidence="5 11" id="KW-0808">Transferase</keyword>
<dbReference type="CDD" id="cd02165">
    <property type="entry name" value="NMNAT"/>
    <property type="match status" value="1"/>
</dbReference>
<organism evidence="13 14">
    <name type="scientific">Noviherbaspirillum galbum</name>
    <dbReference type="NCBI Taxonomy" id="2709383"/>
    <lineage>
        <taxon>Bacteria</taxon>
        <taxon>Pseudomonadati</taxon>
        <taxon>Pseudomonadota</taxon>
        <taxon>Betaproteobacteria</taxon>
        <taxon>Burkholderiales</taxon>
        <taxon>Oxalobacteraceae</taxon>
        <taxon>Noviherbaspirillum</taxon>
    </lineage>
</organism>
<evidence type="ECO:0000256" key="6">
    <source>
        <dbReference type="ARBA" id="ARBA00022695"/>
    </source>
</evidence>
<keyword evidence="8 11" id="KW-0067">ATP-binding</keyword>
<evidence type="ECO:0000256" key="5">
    <source>
        <dbReference type="ARBA" id="ARBA00022679"/>
    </source>
</evidence>
<evidence type="ECO:0000256" key="9">
    <source>
        <dbReference type="ARBA" id="ARBA00023027"/>
    </source>
</evidence>
<dbReference type="RefSeq" id="WP_163968299.1">
    <property type="nucleotide sequence ID" value="NZ_JAAIVB010000079.1"/>
</dbReference>
<gene>
    <name evidence="11" type="primary">nadD</name>
    <name evidence="13" type="ORF">G3574_25085</name>
</gene>
<dbReference type="EC" id="2.7.7.18" evidence="11"/>
<evidence type="ECO:0000256" key="3">
    <source>
        <dbReference type="ARBA" id="ARBA00009014"/>
    </source>
</evidence>
<name>A0A6B3SV27_9BURK</name>